<organism evidence="2 3">
    <name type="scientific">Nocardioides exalbidus</name>
    <dbReference type="NCBI Taxonomy" id="402596"/>
    <lineage>
        <taxon>Bacteria</taxon>
        <taxon>Bacillati</taxon>
        <taxon>Actinomycetota</taxon>
        <taxon>Actinomycetes</taxon>
        <taxon>Propionibacteriales</taxon>
        <taxon>Nocardioidaceae</taxon>
        <taxon>Nocardioides</taxon>
    </lineage>
</organism>
<accession>A0A1H4PJL6</accession>
<dbReference type="Proteomes" id="UP000198742">
    <property type="component" value="Unassembled WGS sequence"/>
</dbReference>
<feature type="domain" description="Treble clef zinc finger" evidence="1">
    <location>
        <begin position="542"/>
        <end position="580"/>
    </location>
</feature>
<feature type="domain" description="Treble clef zinc finger" evidence="1">
    <location>
        <begin position="184"/>
        <end position="239"/>
    </location>
</feature>
<evidence type="ECO:0000259" key="1">
    <source>
        <dbReference type="Pfam" id="PF14311"/>
    </source>
</evidence>
<protein>
    <submittedName>
        <fullName evidence="2">Probable Zinc-ribbon domain-containing protein</fullName>
    </submittedName>
</protein>
<dbReference type="InterPro" id="IPR025487">
    <property type="entry name" value="DUF4379"/>
</dbReference>
<proteinExistence type="predicted"/>
<reference evidence="3" key="1">
    <citation type="submission" date="2016-10" db="EMBL/GenBank/DDBJ databases">
        <authorList>
            <person name="Varghese N."/>
            <person name="Submissions S."/>
        </authorList>
    </citation>
    <scope>NUCLEOTIDE SEQUENCE [LARGE SCALE GENOMIC DNA]</scope>
    <source>
        <strain evidence="3">DSM 22017</strain>
    </source>
</reference>
<gene>
    <name evidence="2" type="ORF">SAMN04489844_1629</name>
</gene>
<dbReference type="AlphaFoldDB" id="A0A1H4PJL6"/>
<dbReference type="PANTHER" id="PTHR37317:SF1">
    <property type="entry name" value="ZINC-RIBBON DOMAIN-CONTAINING PROTEIN-RELATED"/>
    <property type="match status" value="1"/>
</dbReference>
<dbReference type="PANTHER" id="PTHR37317">
    <property type="entry name" value="BLR8090 PROTEIN"/>
    <property type="match status" value="1"/>
</dbReference>
<dbReference type="STRING" id="402596.SAMN04489844_1629"/>
<dbReference type="EMBL" id="FNRT01000002">
    <property type="protein sequence ID" value="SEC07589.1"/>
    <property type="molecule type" value="Genomic_DNA"/>
</dbReference>
<evidence type="ECO:0000313" key="2">
    <source>
        <dbReference type="EMBL" id="SEC07589.1"/>
    </source>
</evidence>
<name>A0A1H4PJL6_9ACTN</name>
<keyword evidence="3" id="KW-1185">Reference proteome</keyword>
<dbReference type="Pfam" id="PF14311">
    <property type="entry name" value="DUF4379"/>
    <property type="match status" value="2"/>
</dbReference>
<evidence type="ECO:0000313" key="3">
    <source>
        <dbReference type="Proteomes" id="UP000198742"/>
    </source>
</evidence>
<dbReference type="OrthoDB" id="3196679at2"/>
<sequence length="596" mass="65443">MPMVRDNSNQHAPHVSMLTAPAVAPSRGGPTVFDVDARLSDLWLEERNRHPADAVGAWVRAYADFRCPESRCTNIRTVLVASVCRNAQARRVVATCKSCSARLRGGSKNRLTSWMGDAAAALVVDADQPYMPGELSRFQPGLLRWHCLADPSHPIYPASTQKLAPGRAPTCPWCNSLQERRPDLAREWHPTLNGTTTPLEVSVGESGTTRWWLCGAGHSWQTTVGLRTGPQRTGCSDCGAMQTSRPEIALWAEIATVLGEFLGEGPAPDVAVRRSVRLPRQARSTSVVDMAVMWQSFEGTQDSAERWVGIEYDGAYHHAGREVQDAEKHLMLEAEGHVLIRARERPLDPLASSDVSIPPGVFIDPQATHKAAAAVLAAVAAVPGCPQSARSAIEDYLARGVCVGTDAFNRRYSNRVLPDLGAESIAATHPELVPRLWAYDKNEACVPFHQRHLRAPGRTVDGRTWPWAASISPRQVRADSSRKVWWRCEEYGDYFVMAPRDVVCGRGCQFCGHKQINDRTCLLSTDPALAAQIDSADPTVARSMSAGENKLIKWLCSVCGHSWSRTLKVRKKFPKCPTCRHDPTAPEPKGPRGRPS</sequence>